<protein>
    <recommendedName>
        <fullName evidence="3">protein-histidine N-methyltransferase</fullName>
        <ecNumber evidence="3">2.1.1.85</ecNumber>
    </recommendedName>
</protein>
<dbReference type="Proteomes" id="UP001152885">
    <property type="component" value="Unassembled WGS sequence"/>
</dbReference>
<dbReference type="InterPro" id="IPR029063">
    <property type="entry name" value="SAM-dependent_MTases_sf"/>
</dbReference>
<evidence type="ECO:0000256" key="1">
    <source>
        <dbReference type="ARBA" id="ARBA00004123"/>
    </source>
</evidence>
<proteinExistence type="inferred from homology"/>
<evidence type="ECO:0000256" key="5">
    <source>
        <dbReference type="ARBA" id="ARBA00022603"/>
    </source>
</evidence>
<keyword evidence="4" id="KW-0963">Cytoplasm</keyword>
<evidence type="ECO:0000256" key="3">
    <source>
        <dbReference type="ARBA" id="ARBA00012533"/>
    </source>
</evidence>
<evidence type="ECO:0000256" key="9">
    <source>
        <dbReference type="ARBA" id="ARBA00038126"/>
    </source>
</evidence>
<keyword evidence="6" id="KW-0808">Transferase</keyword>
<keyword evidence="5" id="KW-0489">Methyltransferase</keyword>
<dbReference type="Gene3D" id="3.40.50.150">
    <property type="entry name" value="Vaccinia Virus protein VP39"/>
    <property type="match status" value="1"/>
</dbReference>
<dbReference type="EMBL" id="CANTUO010000001">
    <property type="protein sequence ID" value="CAI5756912.1"/>
    <property type="molecule type" value="Genomic_DNA"/>
</dbReference>
<dbReference type="GO" id="GO:0018064">
    <property type="term" value="F:protein-L-histidine N-tele-methyltransferase activity"/>
    <property type="evidence" value="ECO:0007669"/>
    <property type="project" value="UniProtKB-EC"/>
</dbReference>
<dbReference type="AlphaFoldDB" id="A0A9W4TUL9"/>
<dbReference type="PANTHER" id="PTHR14614">
    <property type="entry name" value="HEPATOCELLULAR CARCINOMA-ASSOCIATED ANTIGEN"/>
    <property type="match status" value="1"/>
</dbReference>
<comment type="similarity">
    <text evidence="9">Belongs to the methyltransferase superfamily. METTL18 family.</text>
</comment>
<gene>
    <name evidence="10" type="ORF">CANVERA_P1429</name>
</gene>
<dbReference type="OrthoDB" id="1723750at2759"/>
<dbReference type="GO" id="GO:0032259">
    <property type="term" value="P:methylation"/>
    <property type="evidence" value="ECO:0007669"/>
    <property type="project" value="UniProtKB-KW"/>
</dbReference>
<dbReference type="InterPro" id="IPR019410">
    <property type="entry name" value="Methyltransf_16"/>
</dbReference>
<dbReference type="EC" id="2.1.1.85" evidence="3"/>
<keyword evidence="7" id="KW-0949">S-adenosyl-L-methionine</keyword>
<evidence type="ECO:0000256" key="2">
    <source>
        <dbReference type="ARBA" id="ARBA00004496"/>
    </source>
</evidence>
<comment type="subcellular location">
    <subcellularLocation>
        <location evidence="2">Cytoplasm</location>
    </subcellularLocation>
    <subcellularLocation>
        <location evidence="1">Nucleus</location>
    </subcellularLocation>
</comment>
<evidence type="ECO:0000256" key="4">
    <source>
        <dbReference type="ARBA" id="ARBA00022490"/>
    </source>
</evidence>
<evidence type="ECO:0000256" key="7">
    <source>
        <dbReference type="ARBA" id="ARBA00022691"/>
    </source>
</evidence>
<name>A0A9W4TUL9_9ASCO</name>
<dbReference type="GO" id="GO:0005634">
    <property type="term" value="C:nucleus"/>
    <property type="evidence" value="ECO:0007669"/>
    <property type="project" value="UniProtKB-SubCell"/>
</dbReference>
<comment type="caution">
    <text evidence="10">The sequence shown here is derived from an EMBL/GenBank/DDBJ whole genome shotgun (WGS) entry which is preliminary data.</text>
</comment>
<keyword evidence="8" id="KW-0539">Nucleus</keyword>
<dbReference type="GO" id="GO:0005737">
    <property type="term" value="C:cytoplasm"/>
    <property type="evidence" value="ECO:0007669"/>
    <property type="project" value="UniProtKB-SubCell"/>
</dbReference>
<organism evidence="10 11">
    <name type="scientific">Candida verbasci</name>
    <dbReference type="NCBI Taxonomy" id="1227364"/>
    <lineage>
        <taxon>Eukaryota</taxon>
        <taxon>Fungi</taxon>
        <taxon>Dikarya</taxon>
        <taxon>Ascomycota</taxon>
        <taxon>Saccharomycotina</taxon>
        <taxon>Pichiomycetes</taxon>
        <taxon>Debaryomycetaceae</taxon>
        <taxon>Candida/Lodderomyces clade</taxon>
        <taxon>Candida</taxon>
    </lineage>
</organism>
<dbReference type="PANTHER" id="PTHR14614:SF39">
    <property type="entry name" value="HISTIDINE PROTEIN METHYLTRANSFERASE 1 HOMOLOG"/>
    <property type="match status" value="1"/>
</dbReference>
<evidence type="ECO:0000256" key="6">
    <source>
        <dbReference type="ARBA" id="ARBA00022679"/>
    </source>
</evidence>
<reference evidence="10" key="1">
    <citation type="submission" date="2022-12" db="EMBL/GenBank/DDBJ databases">
        <authorList>
            <person name="Brejova B."/>
        </authorList>
    </citation>
    <scope>NUCLEOTIDE SEQUENCE</scope>
</reference>
<evidence type="ECO:0000313" key="10">
    <source>
        <dbReference type="EMBL" id="CAI5756912.1"/>
    </source>
</evidence>
<evidence type="ECO:0000313" key="11">
    <source>
        <dbReference type="Proteomes" id="UP001152885"/>
    </source>
</evidence>
<accession>A0A9W4TUL9</accession>
<sequence length="349" mass="39979">MSFSFGFTNQDLDNDEIDISNESNITNPKEIPNALSSFKVSQQNLPVQHSLSSILSTLKNVRISFDNYTTPGGNIIYRRELFDVKHQIMSEDENNNILINDLLIHENHSDLKSNIYEGGFKSWECAYDTVDELSKLGQDLFSKNILEMGCGTSLPSSYIILKKLENKNKQPLKLILSDFNFDVLRLVTIPNLVIHWASTIEPKLLYELTTTENDNRFNNDELLITEDLINRFEKDLDEYSIDVKFISGSWGNEFNQMIEKDDINFIISSETIYSPEMLPIIAESINEILEKSNYGYALIAAKNIYFGVGGSIIEFLNYMNSIQNAKFEIQVKEINDSQLKRSIINIKYG</sequence>
<evidence type="ECO:0000256" key="8">
    <source>
        <dbReference type="ARBA" id="ARBA00023242"/>
    </source>
</evidence>
<keyword evidence="11" id="KW-1185">Reference proteome</keyword>